<reference evidence="1" key="1">
    <citation type="submission" date="2021-01" db="EMBL/GenBank/DDBJ databases">
        <title>Draft genome of Pantoea agglomerans Eh 335.</title>
        <authorList>
            <person name="Emsley S.A."/>
            <person name="Oline D.K."/>
            <person name="Saw J.H."/>
            <person name="Ushijima B."/>
            <person name="Videau P."/>
            <person name="Koyack M.J."/>
        </authorList>
    </citation>
    <scope>NUCLEOTIDE SEQUENCE</scope>
    <source>
        <strain evidence="1">Eh 335</strain>
    </source>
</reference>
<sequence length="142" mass="16396">MMLMVFFGVLLWECYQPIKIIAVHQDGNYSEVLVKDYPFTDEGKIKWWLKNKAILKEKYNIPRSSEDGRYHVILWDFGDGYKEGDGYDSLCFDDMPPPINCIDKNKVITIGHNINSPASFTVSGGVYILQDNGLIVKRKRQE</sequence>
<name>A0ACC5RI15_ENTAG</name>
<dbReference type="EMBL" id="JAEOXF010000001">
    <property type="protein sequence ID" value="MBK4724196.1"/>
    <property type="molecule type" value="Genomic_DNA"/>
</dbReference>
<evidence type="ECO:0000313" key="1">
    <source>
        <dbReference type="EMBL" id="MBK4724196.1"/>
    </source>
</evidence>
<dbReference type="Proteomes" id="UP000633731">
    <property type="component" value="Unassembled WGS sequence"/>
</dbReference>
<organism evidence="1 2">
    <name type="scientific">Enterobacter agglomerans</name>
    <name type="common">Erwinia herbicola</name>
    <name type="synonym">Pantoea agglomerans</name>
    <dbReference type="NCBI Taxonomy" id="549"/>
    <lineage>
        <taxon>Bacteria</taxon>
        <taxon>Pseudomonadati</taxon>
        <taxon>Pseudomonadota</taxon>
        <taxon>Gammaproteobacteria</taxon>
        <taxon>Enterobacterales</taxon>
        <taxon>Erwiniaceae</taxon>
        <taxon>Pantoea</taxon>
        <taxon>Pantoea agglomerans group</taxon>
    </lineage>
</organism>
<accession>A0ACC5RI15</accession>
<keyword evidence="2" id="KW-1185">Reference proteome</keyword>
<protein>
    <submittedName>
        <fullName evidence="1">DUF943 family protein</fullName>
    </submittedName>
</protein>
<evidence type="ECO:0000313" key="2">
    <source>
        <dbReference type="Proteomes" id="UP000633731"/>
    </source>
</evidence>
<comment type="caution">
    <text evidence="1">The sequence shown here is derived from an EMBL/GenBank/DDBJ whole genome shotgun (WGS) entry which is preliminary data.</text>
</comment>
<gene>
    <name evidence="1" type="ORF">JJL49_02975</name>
</gene>
<proteinExistence type="predicted"/>